<evidence type="ECO:0000313" key="2">
    <source>
        <dbReference type="Proteomes" id="UP001530400"/>
    </source>
</evidence>
<protein>
    <recommendedName>
        <fullName evidence="3">ATP-dependent DNA helicase</fullName>
    </recommendedName>
</protein>
<evidence type="ECO:0000313" key="1">
    <source>
        <dbReference type="EMBL" id="KAL3780748.1"/>
    </source>
</evidence>
<dbReference type="PANTHER" id="PTHR47642">
    <property type="entry name" value="ATP-DEPENDENT DNA HELICASE"/>
    <property type="match status" value="1"/>
</dbReference>
<dbReference type="PANTHER" id="PTHR47642:SF6">
    <property type="entry name" value="ATP-DEPENDENT DNA HELICASE"/>
    <property type="match status" value="1"/>
</dbReference>
<comment type="caution">
    <text evidence="1">The sequence shown here is derived from an EMBL/GenBank/DDBJ whole genome shotgun (WGS) entry which is preliminary data.</text>
</comment>
<evidence type="ECO:0008006" key="3">
    <source>
        <dbReference type="Google" id="ProtNLM"/>
    </source>
</evidence>
<dbReference type="Proteomes" id="UP001530400">
    <property type="component" value="Unassembled WGS sequence"/>
</dbReference>
<dbReference type="AlphaFoldDB" id="A0ABD3NYK2"/>
<accession>A0ABD3NYK2</accession>
<dbReference type="InterPro" id="IPR051055">
    <property type="entry name" value="PIF1_helicase"/>
</dbReference>
<dbReference type="EMBL" id="JALLPJ020000876">
    <property type="protein sequence ID" value="KAL3780748.1"/>
    <property type="molecule type" value="Genomic_DNA"/>
</dbReference>
<sequence length="620" mass="69816">MHKTNNCDIASAPTGCAAALINGSTHARSMALPVGKKANLPPSNIEVTNLERIKYLRDSHQLLIARIMDESSMLGMLYWAWLRHRHEELRRPPARITDEEFNHIEVEDEPEEQVDPGMVSLAPPDEMTKRPWGGTPFIYSFGDTNQLPPVAMKAVYDNKPSRIAGSAEALGRIAFEEFINPPANSGANSTIVFFDEVSRQTDPTFKRLLQHMREGKMDDADCDLIFSRMLEDMPEEDRNSFEADALNLVPTWKQANAINIKYLQTQLHTPIARFAAELSTSRGNGKNCCISESNFPLRSLLCIGAKVMLLHNFIVEYKLMNGSVGTVRDICFQNPDGDKHTEDEMKYVVVEFPDSTIPEGQNLIPGRPARWVPIPLVQRRCERKCCSISAIPLQLCKSLSIHKSQGMTVGQGKQFKKVVVHLPIAQRNNCPGLEMVAISRAMTVGDFAIGNKKVEVTKQALRKIGRSKAYQVRRDFLNKLRTKGEESQAREKQKISTFLPIDAEIMGQQRKVERCLKYTFFARLQPFSKGPVFKKEKVEDMRVMREVAHGESFVDLGDAKFTIMGFCSYLLPPLNDVEELFTLPVFLVPESTQEPMDMRYISDTDACVGLESAASSRDCH</sequence>
<keyword evidence="2" id="KW-1185">Reference proteome</keyword>
<dbReference type="InterPro" id="IPR027417">
    <property type="entry name" value="P-loop_NTPase"/>
</dbReference>
<organism evidence="1 2">
    <name type="scientific">Cyclotella atomus</name>
    <dbReference type="NCBI Taxonomy" id="382360"/>
    <lineage>
        <taxon>Eukaryota</taxon>
        <taxon>Sar</taxon>
        <taxon>Stramenopiles</taxon>
        <taxon>Ochrophyta</taxon>
        <taxon>Bacillariophyta</taxon>
        <taxon>Coscinodiscophyceae</taxon>
        <taxon>Thalassiosirophycidae</taxon>
        <taxon>Stephanodiscales</taxon>
        <taxon>Stephanodiscaceae</taxon>
        <taxon>Cyclotella</taxon>
    </lineage>
</organism>
<name>A0ABD3NYK2_9STRA</name>
<reference evidence="1 2" key="1">
    <citation type="submission" date="2024-10" db="EMBL/GenBank/DDBJ databases">
        <title>Updated reference genomes for cyclostephanoid diatoms.</title>
        <authorList>
            <person name="Roberts W.R."/>
            <person name="Alverson A.J."/>
        </authorList>
    </citation>
    <scope>NUCLEOTIDE SEQUENCE [LARGE SCALE GENOMIC DNA]</scope>
    <source>
        <strain evidence="1 2">AJA010-31</strain>
    </source>
</reference>
<gene>
    <name evidence="1" type="ORF">ACHAWO_005535</name>
</gene>
<dbReference type="SUPFAM" id="SSF52540">
    <property type="entry name" value="P-loop containing nucleoside triphosphate hydrolases"/>
    <property type="match status" value="1"/>
</dbReference>
<proteinExistence type="predicted"/>